<dbReference type="PANTHER" id="PTHR43047:SF72">
    <property type="entry name" value="OSMOSENSING HISTIDINE PROTEIN KINASE SLN1"/>
    <property type="match status" value="1"/>
</dbReference>
<keyword evidence="7" id="KW-1133">Transmembrane helix</keyword>
<dbReference type="PANTHER" id="PTHR43047">
    <property type="entry name" value="TWO-COMPONENT HISTIDINE PROTEIN KINASE"/>
    <property type="match status" value="1"/>
</dbReference>
<proteinExistence type="predicted"/>
<dbReference type="InterPro" id="IPR003661">
    <property type="entry name" value="HisK_dim/P_dom"/>
</dbReference>
<dbReference type="OrthoDB" id="636661at2"/>
<dbReference type="EC" id="2.7.13.3" evidence="2"/>
<dbReference type="Gene3D" id="1.10.287.130">
    <property type="match status" value="1"/>
</dbReference>
<sequence length="584" mass="65441">MKMLETWHAIRDTGITDTVDEEMTHRIRLVNSLSFTLSCLVVVVGSIYYALSGKLSIFIPASIECLLAGSALFLNYHKKYEAAALVTYFVQCAASVYFGLLLGNVIELQAMIIFLFLITFLLFKNDDIRMLCLTTAIIILLIIEANYYYNFVKQIPLSHNLTVIFKALSVGGVLLLIIIVGRPYVRSKDALYKANHFKRIFIYQITHELRTQLNAVYYTAQLMKRETKLDTDLKKMEPYIDLLFTTVDNTRNIINNVLDMSKIEAGKMEDIQEEALEIKPFFERLMSVHTVTAKARNIQLKLLVDERLPLVVVCDSFKLGQVAANLLSNAVKYADRNSTISLSINKCDEHTWNIQVTNKGLGIAKEKLTVIFDQFVTNKQNRYTEGTGLGLYIVKNMVRALGGDISAESQPGNDTTFTVKMKLQAGKIEDVQEEENKEDIDLSNVRILLADDNEMNNMLFSKYLSMCGCEITTASNGREALDKLGKGKHLPDVILLDHQMPEMDGAATLAHLKKTLHLRHIPVIICTGSFESQEKLVAAGASAIIVKPVDQKSLLKVISQHLPRISAISNGLPQDQLSGNQHAV</sequence>
<dbReference type="SUPFAM" id="SSF47384">
    <property type="entry name" value="Homodimeric domain of signal transducing histidine kinase"/>
    <property type="match status" value="1"/>
</dbReference>
<keyword evidence="4" id="KW-0808">Transferase</keyword>
<evidence type="ECO:0000256" key="5">
    <source>
        <dbReference type="ARBA" id="ARBA00022777"/>
    </source>
</evidence>
<dbReference type="InterPro" id="IPR036890">
    <property type="entry name" value="HATPase_C_sf"/>
</dbReference>
<dbReference type="Gene3D" id="3.40.50.2300">
    <property type="match status" value="1"/>
</dbReference>
<dbReference type="Pfam" id="PF00072">
    <property type="entry name" value="Response_reg"/>
    <property type="match status" value="1"/>
</dbReference>
<dbReference type="SMART" id="SM00448">
    <property type="entry name" value="REC"/>
    <property type="match status" value="1"/>
</dbReference>
<dbReference type="CDD" id="cd17546">
    <property type="entry name" value="REC_hyHK_CKI1_RcsC-like"/>
    <property type="match status" value="1"/>
</dbReference>
<feature type="domain" description="Response regulatory" evidence="9">
    <location>
        <begin position="446"/>
        <end position="562"/>
    </location>
</feature>
<keyword evidence="7" id="KW-0812">Transmembrane</keyword>
<evidence type="ECO:0000256" key="6">
    <source>
        <dbReference type="PROSITE-ProRule" id="PRU00169"/>
    </source>
</evidence>
<comment type="caution">
    <text evidence="10">The sequence shown here is derived from an EMBL/GenBank/DDBJ whole genome shotgun (WGS) entry which is preliminary data.</text>
</comment>
<protein>
    <recommendedName>
        <fullName evidence="2">histidine kinase</fullName>
        <ecNumber evidence="2">2.7.13.3</ecNumber>
    </recommendedName>
</protein>
<evidence type="ECO:0000256" key="4">
    <source>
        <dbReference type="ARBA" id="ARBA00022679"/>
    </source>
</evidence>
<feature type="transmembrane region" description="Helical" evidence="7">
    <location>
        <begin position="57"/>
        <end position="75"/>
    </location>
</feature>
<dbReference type="SUPFAM" id="SSF52172">
    <property type="entry name" value="CheY-like"/>
    <property type="match status" value="1"/>
</dbReference>
<dbReference type="InterPro" id="IPR003594">
    <property type="entry name" value="HATPase_dom"/>
</dbReference>
<dbReference type="GO" id="GO:0005886">
    <property type="term" value="C:plasma membrane"/>
    <property type="evidence" value="ECO:0007669"/>
    <property type="project" value="TreeGrafter"/>
</dbReference>
<evidence type="ECO:0000256" key="2">
    <source>
        <dbReference type="ARBA" id="ARBA00012438"/>
    </source>
</evidence>
<accession>A0A562T6Y2</accession>
<dbReference type="Proteomes" id="UP000316778">
    <property type="component" value="Unassembled WGS sequence"/>
</dbReference>
<feature type="transmembrane region" description="Helical" evidence="7">
    <location>
        <begin position="130"/>
        <end position="149"/>
    </location>
</feature>
<comment type="catalytic activity">
    <reaction evidence="1">
        <text>ATP + protein L-histidine = ADP + protein N-phospho-L-histidine.</text>
        <dbReference type="EC" id="2.7.13.3"/>
    </reaction>
</comment>
<organism evidence="10 11">
    <name type="scientific">Chitinophaga japonensis</name>
    <name type="common">Flexibacter japonensis</name>
    <dbReference type="NCBI Taxonomy" id="104662"/>
    <lineage>
        <taxon>Bacteria</taxon>
        <taxon>Pseudomonadati</taxon>
        <taxon>Bacteroidota</taxon>
        <taxon>Chitinophagia</taxon>
        <taxon>Chitinophagales</taxon>
        <taxon>Chitinophagaceae</taxon>
        <taxon>Chitinophaga</taxon>
    </lineage>
</organism>
<evidence type="ECO:0000256" key="1">
    <source>
        <dbReference type="ARBA" id="ARBA00000085"/>
    </source>
</evidence>
<keyword evidence="7" id="KW-0472">Membrane</keyword>
<dbReference type="RefSeq" id="WP_145715060.1">
    <property type="nucleotide sequence ID" value="NZ_BAAAFY010000001.1"/>
</dbReference>
<dbReference type="GO" id="GO:0000155">
    <property type="term" value="F:phosphorelay sensor kinase activity"/>
    <property type="evidence" value="ECO:0007669"/>
    <property type="project" value="InterPro"/>
</dbReference>
<keyword evidence="11" id="KW-1185">Reference proteome</keyword>
<dbReference type="InterPro" id="IPR001789">
    <property type="entry name" value="Sig_transdc_resp-reg_receiver"/>
</dbReference>
<dbReference type="Pfam" id="PF00512">
    <property type="entry name" value="HisKA"/>
    <property type="match status" value="1"/>
</dbReference>
<keyword evidence="3 6" id="KW-0597">Phosphoprotein</keyword>
<dbReference type="InterPro" id="IPR005467">
    <property type="entry name" value="His_kinase_dom"/>
</dbReference>
<dbReference type="SMART" id="SM00388">
    <property type="entry name" value="HisKA"/>
    <property type="match status" value="1"/>
</dbReference>
<evidence type="ECO:0000259" key="8">
    <source>
        <dbReference type="PROSITE" id="PS50109"/>
    </source>
</evidence>
<dbReference type="GO" id="GO:0009927">
    <property type="term" value="F:histidine phosphotransfer kinase activity"/>
    <property type="evidence" value="ECO:0007669"/>
    <property type="project" value="TreeGrafter"/>
</dbReference>
<dbReference type="AlphaFoldDB" id="A0A562T6Y2"/>
<name>A0A562T6Y2_CHIJA</name>
<feature type="transmembrane region" description="Helical" evidence="7">
    <location>
        <begin position="106"/>
        <end position="123"/>
    </location>
</feature>
<feature type="transmembrane region" description="Helical" evidence="7">
    <location>
        <begin position="33"/>
        <end position="51"/>
    </location>
</feature>
<keyword evidence="5 10" id="KW-0418">Kinase</keyword>
<feature type="domain" description="Histidine kinase" evidence="8">
    <location>
        <begin position="204"/>
        <end position="425"/>
    </location>
</feature>
<dbReference type="Gene3D" id="3.30.565.10">
    <property type="entry name" value="Histidine kinase-like ATPase, C-terminal domain"/>
    <property type="match status" value="1"/>
</dbReference>
<dbReference type="PROSITE" id="PS50109">
    <property type="entry name" value="HIS_KIN"/>
    <property type="match status" value="1"/>
</dbReference>
<dbReference type="SUPFAM" id="SSF55874">
    <property type="entry name" value="ATPase domain of HSP90 chaperone/DNA topoisomerase II/histidine kinase"/>
    <property type="match status" value="1"/>
</dbReference>
<dbReference type="PRINTS" id="PR00344">
    <property type="entry name" value="BCTRLSENSOR"/>
</dbReference>
<dbReference type="CDD" id="cd00082">
    <property type="entry name" value="HisKA"/>
    <property type="match status" value="1"/>
</dbReference>
<dbReference type="InterPro" id="IPR004358">
    <property type="entry name" value="Sig_transdc_His_kin-like_C"/>
</dbReference>
<evidence type="ECO:0000256" key="3">
    <source>
        <dbReference type="ARBA" id="ARBA00022553"/>
    </source>
</evidence>
<evidence type="ECO:0000259" key="9">
    <source>
        <dbReference type="PROSITE" id="PS50110"/>
    </source>
</evidence>
<dbReference type="PROSITE" id="PS50110">
    <property type="entry name" value="RESPONSE_REGULATORY"/>
    <property type="match status" value="1"/>
</dbReference>
<reference evidence="10 11" key="1">
    <citation type="journal article" date="2013" name="Stand. Genomic Sci.">
        <title>Genomic Encyclopedia of Type Strains, Phase I: The one thousand microbial genomes (KMG-I) project.</title>
        <authorList>
            <person name="Kyrpides N.C."/>
            <person name="Woyke T."/>
            <person name="Eisen J.A."/>
            <person name="Garrity G."/>
            <person name="Lilburn T.G."/>
            <person name="Beck B.J."/>
            <person name="Whitman W.B."/>
            <person name="Hugenholtz P."/>
            <person name="Klenk H.P."/>
        </authorList>
    </citation>
    <scope>NUCLEOTIDE SEQUENCE [LARGE SCALE GENOMIC DNA]</scope>
    <source>
        <strain evidence="10 11">DSM 13484</strain>
    </source>
</reference>
<dbReference type="EMBL" id="VLLG01000003">
    <property type="protein sequence ID" value="TWI89028.1"/>
    <property type="molecule type" value="Genomic_DNA"/>
</dbReference>
<dbReference type="InterPro" id="IPR011006">
    <property type="entry name" value="CheY-like_superfamily"/>
</dbReference>
<evidence type="ECO:0000313" key="10">
    <source>
        <dbReference type="EMBL" id="TWI89028.1"/>
    </source>
</evidence>
<gene>
    <name evidence="10" type="ORF">LX66_3121</name>
</gene>
<dbReference type="SMART" id="SM00387">
    <property type="entry name" value="HATPase_c"/>
    <property type="match status" value="1"/>
</dbReference>
<dbReference type="Pfam" id="PF02518">
    <property type="entry name" value="HATPase_c"/>
    <property type="match status" value="1"/>
</dbReference>
<feature type="transmembrane region" description="Helical" evidence="7">
    <location>
        <begin position="161"/>
        <end position="181"/>
    </location>
</feature>
<evidence type="ECO:0000256" key="7">
    <source>
        <dbReference type="SAM" id="Phobius"/>
    </source>
</evidence>
<evidence type="ECO:0000313" key="11">
    <source>
        <dbReference type="Proteomes" id="UP000316778"/>
    </source>
</evidence>
<feature type="modified residue" description="4-aspartylphosphate" evidence="6">
    <location>
        <position position="497"/>
    </location>
</feature>
<dbReference type="InterPro" id="IPR036097">
    <property type="entry name" value="HisK_dim/P_sf"/>
</dbReference>